<evidence type="ECO:0000256" key="5">
    <source>
        <dbReference type="ARBA" id="ARBA00022777"/>
    </source>
</evidence>
<evidence type="ECO:0000313" key="13">
    <source>
        <dbReference type="Proteomes" id="UP000256345"/>
    </source>
</evidence>
<dbReference type="Gene3D" id="1.10.287.130">
    <property type="match status" value="1"/>
</dbReference>
<dbReference type="FunFam" id="3.30.565.10:FF:000006">
    <property type="entry name" value="Sensor histidine kinase WalK"/>
    <property type="match status" value="1"/>
</dbReference>
<dbReference type="KEGG" id="age:AA314_08885"/>
<keyword evidence="7" id="KW-0175">Coiled coil</keyword>
<sequence length="638" mass="69684">MLPSDFQDILACVPQAVARLGPDLRVEWLEPDFGAKTGMVLQVGDPVLSALEGGWGRDALERALREGRAHSGHAITSSLKQVRIRVRPSGPGATPGAWLLFEPSGADDDVAFAQALQEIAREVGETLDVDSVCKAAVLAVVRCAQVRRAEVYLAEEGQPLRRVAVSDLASADSPEDALEDHADSFEAALITRQPQIGVQRGYGDAVGSIFAAVPLLSQKRALGLLVLYKEQGTSFSLRELDLWSAAAGQVAVTVENARLLREAQAALRVREEFMSIASHELKTPLTPLKLSLRFMERNLAQGQRVDPSCVTKSKRQVERLERLVNELLDVSRLEERQLSLQLAPLELGHLVAEVVDQFRHSLDRPFSLAVPREHLWVQADRERLEQVLVNLLENADKYSPKGEPISVEVEALHGEARLHVRDRGIGVPSQDQARLFQRFSRAGNSPHRHFGGLGLGLFISHSIAQLHQGALSMSSAEGHGSTFTLGLPRMSANEVRRLPRRVLLLDEDPVQELTAERVLRSEGFEVLTAHGGVDSLRRASSLPVDLVLLSEGAPPTQLGLFLSAFAELPRARPIPIVLAGASRPAWAHPEHSQCSRPYREQELLAAVRATLGGAGERGRTEEPASCPERVPLEALMLP</sequence>
<evidence type="ECO:0000256" key="3">
    <source>
        <dbReference type="ARBA" id="ARBA00022553"/>
    </source>
</evidence>
<evidence type="ECO:0000256" key="7">
    <source>
        <dbReference type="SAM" id="Coils"/>
    </source>
</evidence>
<dbReference type="SUPFAM" id="SSF47384">
    <property type="entry name" value="Homodimeric domain of signal transducing histidine kinase"/>
    <property type="match status" value="1"/>
</dbReference>
<dbReference type="AlphaFoldDB" id="A0AAC8QGX4"/>
<dbReference type="EMBL" id="CP011509">
    <property type="protein sequence ID" value="AKJ07259.1"/>
    <property type="molecule type" value="Genomic_DNA"/>
</dbReference>
<dbReference type="Pfam" id="PF13492">
    <property type="entry name" value="GAF_3"/>
    <property type="match status" value="1"/>
</dbReference>
<accession>A0AAC8QGX4</accession>
<organism evidence="10 12">
    <name type="scientific">Archangium gephyra</name>
    <dbReference type="NCBI Taxonomy" id="48"/>
    <lineage>
        <taxon>Bacteria</taxon>
        <taxon>Pseudomonadati</taxon>
        <taxon>Myxococcota</taxon>
        <taxon>Myxococcia</taxon>
        <taxon>Myxococcales</taxon>
        <taxon>Cystobacterineae</taxon>
        <taxon>Archangiaceae</taxon>
        <taxon>Archangium</taxon>
    </lineage>
</organism>
<dbReference type="PANTHER" id="PTHR43547:SF2">
    <property type="entry name" value="HYBRID SIGNAL TRANSDUCTION HISTIDINE KINASE C"/>
    <property type="match status" value="1"/>
</dbReference>
<protein>
    <recommendedName>
        <fullName evidence="2">histidine kinase</fullName>
        <ecNumber evidence="2">2.7.13.3</ecNumber>
    </recommendedName>
</protein>
<dbReference type="SUPFAM" id="SSF52172">
    <property type="entry name" value="CheY-like"/>
    <property type="match status" value="1"/>
</dbReference>
<evidence type="ECO:0000259" key="8">
    <source>
        <dbReference type="PROSITE" id="PS50109"/>
    </source>
</evidence>
<dbReference type="Gene3D" id="3.30.450.40">
    <property type="match status" value="1"/>
</dbReference>
<reference evidence="10 12" key="1">
    <citation type="submission" date="2015-05" db="EMBL/GenBank/DDBJ databases">
        <title>Genome assembly of Archangium gephyra DSM 2261.</title>
        <authorList>
            <person name="Sharma G."/>
            <person name="Subramanian S."/>
        </authorList>
    </citation>
    <scope>NUCLEOTIDE SEQUENCE [LARGE SCALE GENOMIC DNA]</scope>
    <source>
        <strain evidence="10 12">DSM 2261</strain>
    </source>
</reference>
<dbReference type="SMART" id="SM00065">
    <property type="entry name" value="GAF"/>
    <property type="match status" value="1"/>
</dbReference>
<keyword evidence="4" id="KW-0808">Transferase</keyword>
<dbReference type="SMART" id="SM00388">
    <property type="entry name" value="HisKA"/>
    <property type="match status" value="1"/>
</dbReference>
<gene>
    <name evidence="10" type="ORF">AA314_08885</name>
    <name evidence="11" type="ORF">ATI61_111215</name>
</gene>
<dbReference type="InterPro" id="IPR036890">
    <property type="entry name" value="HATPase_C_sf"/>
</dbReference>
<dbReference type="PROSITE" id="PS50110">
    <property type="entry name" value="RESPONSE_REGULATORY"/>
    <property type="match status" value="1"/>
</dbReference>
<evidence type="ECO:0000313" key="11">
    <source>
        <dbReference type="EMBL" id="REG26665.1"/>
    </source>
</evidence>
<dbReference type="SMART" id="SM00387">
    <property type="entry name" value="HATPase_c"/>
    <property type="match status" value="1"/>
</dbReference>
<feature type="coiled-coil region" evidence="7">
    <location>
        <begin position="310"/>
        <end position="337"/>
    </location>
</feature>
<keyword evidence="13" id="KW-1185">Reference proteome</keyword>
<feature type="domain" description="Histidine kinase" evidence="8">
    <location>
        <begin position="276"/>
        <end position="491"/>
    </location>
</feature>
<dbReference type="CDD" id="cd00082">
    <property type="entry name" value="HisKA"/>
    <property type="match status" value="1"/>
</dbReference>
<proteinExistence type="predicted"/>
<evidence type="ECO:0000313" key="10">
    <source>
        <dbReference type="EMBL" id="AKJ07259.1"/>
    </source>
</evidence>
<dbReference type="InterPro" id="IPR003661">
    <property type="entry name" value="HisK_dim/P_dom"/>
</dbReference>
<dbReference type="PROSITE" id="PS50109">
    <property type="entry name" value="HIS_KIN"/>
    <property type="match status" value="1"/>
</dbReference>
<dbReference type="SUPFAM" id="SSF55781">
    <property type="entry name" value="GAF domain-like"/>
    <property type="match status" value="1"/>
</dbReference>
<name>A0AAC8QGX4_9BACT</name>
<evidence type="ECO:0000256" key="6">
    <source>
        <dbReference type="PROSITE-ProRule" id="PRU00169"/>
    </source>
</evidence>
<dbReference type="Pfam" id="PF02518">
    <property type="entry name" value="HATPase_c"/>
    <property type="match status" value="1"/>
</dbReference>
<dbReference type="Pfam" id="PF00512">
    <property type="entry name" value="HisKA"/>
    <property type="match status" value="1"/>
</dbReference>
<dbReference type="InterPro" id="IPR003594">
    <property type="entry name" value="HATPase_dom"/>
</dbReference>
<dbReference type="PRINTS" id="PR00344">
    <property type="entry name" value="BCTRLSENSOR"/>
</dbReference>
<evidence type="ECO:0000313" key="12">
    <source>
        <dbReference type="Proteomes" id="UP000035579"/>
    </source>
</evidence>
<dbReference type="InterPro" id="IPR029016">
    <property type="entry name" value="GAF-like_dom_sf"/>
</dbReference>
<dbReference type="RefSeq" id="WP_047860334.1">
    <property type="nucleotide sequence ID" value="NZ_CP011509.1"/>
</dbReference>
<dbReference type="InterPro" id="IPR011006">
    <property type="entry name" value="CheY-like_superfamily"/>
</dbReference>
<reference evidence="11 13" key="2">
    <citation type="submission" date="2018-08" db="EMBL/GenBank/DDBJ databases">
        <title>Genomic Encyclopedia of Archaeal and Bacterial Type Strains, Phase II (KMG-II): from individual species to whole genera.</title>
        <authorList>
            <person name="Goeker M."/>
        </authorList>
    </citation>
    <scope>NUCLEOTIDE SEQUENCE [LARGE SCALE GENOMIC DNA]</scope>
    <source>
        <strain evidence="11 13">DSM 2261</strain>
    </source>
</reference>
<dbReference type="InterPro" id="IPR003018">
    <property type="entry name" value="GAF"/>
</dbReference>
<dbReference type="GO" id="GO:0000155">
    <property type="term" value="F:phosphorelay sensor kinase activity"/>
    <property type="evidence" value="ECO:0007669"/>
    <property type="project" value="InterPro"/>
</dbReference>
<evidence type="ECO:0000256" key="2">
    <source>
        <dbReference type="ARBA" id="ARBA00012438"/>
    </source>
</evidence>
<feature type="domain" description="Response regulatory" evidence="9">
    <location>
        <begin position="501"/>
        <end position="611"/>
    </location>
</feature>
<keyword evidence="5" id="KW-0418">Kinase</keyword>
<dbReference type="Gene3D" id="3.40.50.2300">
    <property type="match status" value="1"/>
</dbReference>
<dbReference type="Proteomes" id="UP000035579">
    <property type="component" value="Chromosome"/>
</dbReference>
<dbReference type="InterPro" id="IPR001789">
    <property type="entry name" value="Sig_transdc_resp-reg_receiver"/>
</dbReference>
<dbReference type="SUPFAM" id="SSF55874">
    <property type="entry name" value="ATPase domain of HSP90 chaperone/DNA topoisomerase II/histidine kinase"/>
    <property type="match status" value="1"/>
</dbReference>
<keyword evidence="3" id="KW-0597">Phosphoprotein</keyword>
<dbReference type="EC" id="2.7.13.3" evidence="2"/>
<dbReference type="Proteomes" id="UP000256345">
    <property type="component" value="Unassembled WGS sequence"/>
</dbReference>
<evidence type="ECO:0000256" key="4">
    <source>
        <dbReference type="ARBA" id="ARBA00022679"/>
    </source>
</evidence>
<evidence type="ECO:0000256" key="1">
    <source>
        <dbReference type="ARBA" id="ARBA00000085"/>
    </source>
</evidence>
<dbReference type="Gene3D" id="3.30.565.10">
    <property type="entry name" value="Histidine kinase-like ATPase, C-terminal domain"/>
    <property type="match status" value="1"/>
</dbReference>
<dbReference type="InterPro" id="IPR036097">
    <property type="entry name" value="HisK_dim/P_sf"/>
</dbReference>
<dbReference type="InterPro" id="IPR005467">
    <property type="entry name" value="His_kinase_dom"/>
</dbReference>
<evidence type="ECO:0000259" key="9">
    <source>
        <dbReference type="PROSITE" id="PS50110"/>
    </source>
</evidence>
<comment type="caution">
    <text evidence="6">Lacks conserved residue(s) required for the propagation of feature annotation.</text>
</comment>
<dbReference type="PANTHER" id="PTHR43547">
    <property type="entry name" value="TWO-COMPONENT HISTIDINE KINASE"/>
    <property type="match status" value="1"/>
</dbReference>
<dbReference type="EMBL" id="QUMU01000011">
    <property type="protein sequence ID" value="REG26665.1"/>
    <property type="molecule type" value="Genomic_DNA"/>
</dbReference>
<dbReference type="InterPro" id="IPR004358">
    <property type="entry name" value="Sig_transdc_His_kin-like_C"/>
</dbReference>
<comment type="catalytic activity">
    <reaction evidence="1">
        <text>ATP + protein L-histidine = ADP + protein N-phospho-L-histidine.</text>
        <dbReference type="EC" id="2.7.13.3"/>
    </reaction>
</comment>